<keyword evidence="3" id="KW-1185">Reference proteome</keyword>
<evidence type="ECO:0000313" key="3">
    <source>
        <dbReference type="Proteomes" id="UP000188879"/>
    </source>
</evidence>
<sequence>MNAAASIPLPSDSGLSTKTRALIALAAGHAARSPAWVETHAARARTAGATPQEIAEAAGIAAALEGDALPLWEEG</sequence>
<dbReference type="AlphaFoldDB" id="A0A1V2GW35"/>
<evidence type="ECO:0000313" key="2">
    <source>
        <dbReference type="EMBL" id="ONG45829.1"/>
    </source>
</evidence>
<evidence type="ECO:0000259" key="1">
    <source>
        <dbReference type="Pfam" id="PF02627"/>
    </source>
</evidence>
<accession>A0A1V2GW35</accession>
<dbReference type="Pfam" id="PF02627">
    <property type="entry name" value="CMD"/>
    <property type="match status" value="1"/>
</dbReference>
<proteinExistence type="predicted"/>
<name>A0A1V2GW35_9PROT</name>
<dbReference type="RefSeq" id="WP_076960182.1">
    <property type="nucleotide sequence ID" value="NZ_MLCO01000337.1"/>
</dbReference>
<dbReference type="Gene3D" id="1.20.1290.10">
    <property type="entry name" value="AhpD-like"/>
    <property type="match status" value="1"/>
</dbReference>
<dbReference type="GO" id="GO:0051920">
    <property type="term" value="F:peroxiredoxin activity"/>
    <property type="evidence" value="ECO:0007669"/>
    <property type="project" value="InterPro"/>
</dbReference>
<dbReference type="InterPro" id="IPR003779">
    <property type="entry name" value="CMD-like"/>
</dbReference>
<dbReference type="Proteomes" id="UP000188879">
    <property type="component" value="Unassembled WGS sequence"/>
</dbReference>
<organism evidence="2 3">
    <name type="scientific">Teichococcus deserti</name>
    <dbReference type="NCBI Taxonomy" id="1817963"/>
    <lineage>
        <taxon>Bacteria</taxon>
        <taxon>Pseudomonadati</taxon>
        <taxon>Pseudomonadota</taxon>
        <taxon>Alphaproteobacteria</taxon>
        <taxon>Acetobacterales</taxon>
        <taxon>Roseomonadaceae</taxon>
        <taxon>Roseomonas</taxon>
    </lineage>
</organism>
<dbReference type="InterPro" id="IPR029032">
    <property type="entry name" value="AhpD-like"/>
</dbReference>
<gene>
    <name evidence="2" type="ORF">BKE38_26035</name>
</gene>
<protein>
    <recommendedName>
        <fullName evidence="1">Carboxymuconolactone decarboxylase-like domain-containing protein</fullName>
    </recommendedName>
</protein>
<reference evidence="2 3" key="1">
    <citation type="submission" date="2016-10" db="EMBL/GenBank/DDBJ databases">
        <title>Draft Genome sequence of Roseomonas sp. strain M3.</title>
        <authorList>
            <person name="Subhash Y."/>
            <person name="Lee S."/>
        </authorList>
    </citation>
    <scope>NUCLEOTIDE SEQUENCE [LARGE SCALE GENOMIC DNA]</scope>
    <source>
        <strain evidence="2 3">M3</strain>
    </source>
</reference>
<dbReference type="SUPFAM" id="SSF69118">
    <property type="entry name" value="AhpD-like"/>
    <property type="match status" value="1"/>
</dbReference>
<dbReference type="EMBL" id="MLCO01000337">
    <property type="protein sequence ID" value="ONG45829.1"/>
    <property type="molecule type" value="Genomic_DNA"/>
</dbReference>
<feature type="domain" description="Carboxymuconolactone decarboxylase-like" evidence="1">
    <location>
        <begin position="12"/>
        <end position="67"/>
    </location>
</feature>
<comment type="caution">
    <text evidence="2">The sequence shown here is derived from an EMBL/GenBank/DDBJ whole genome shotgun (WGS) entry which is preliminary data.</text>
</comment>